<protein>
    <submittedName>
        <fullName evidence="1">Uncharacterized protein</fullName>
    </submittedName>
</protein>
<sequence>MDVHDFKGEDGGQVGAAFTWLGDRSMGPVLVKGRAGPRFRITSVITEEAPGKGHPLYLGKVTLIDSEYEGGSQHTQEAEASKSRVGFIRTMLLNMGVVLEEAVLEGQLMIEPQSAAQEL</sequence>
<dbReference type="AlphaFoldDB" id="A0A7S0FX88"/>
<evidence type="ECO:0000313" key="1">
    <source>
        <dbReference type="EMBL" id="CAD8386565.1"/>
    </source>
</evidence>
<dbReference type="EMBL" id="HBEG01049629">
    <property type="protein sequence ID" value="CAD8386565.1"/>
    <property type="molecule type" value="Transcribed_RNA"/>
</dbReference>
<name>A0A7S0FX88_9DINO</name>
<organism evidence="1">
    <name type="scientific">Pyrodinium bahamense</name>
    <dbReference type="NCBI Taxonomy" id="73915"/>
    <lineage>
        <taxon>Eukaryota</taxon>
        <taxon>Sar</taxon>
        <taxon>Alveolata</taxon>
        <taxon>Dinophyceae</taxon>
        <taxon>Gonyaulacales</taxon>
        <taxon>Pyrocystaceae</taxon>
        <taxon>Pyrodinium</taxon>
    </lineage>
</organism>
<reference evidence="1" key="1">
    <citation type="submission" date="2021-01" db="EMBL/GenBank/DDBJ databases">
        <authorList>
            <person name="Corre E."/>
            <person name="Pelletier E."/>
            <person name="Niang G."/>
            <person name="Scheremetjew M."/>
            <person name="Finn R."/>
            <person name="Kale V."/>
            <person name="Holt S."/>
            <person name="Cochrane G."/>
            <person name="Meng A."/>
            <person name="Brown T."/>
            <person name="Cohen L."/>
        </authorList>
    </citation>
    <scope>NUCLEOTIDE SEQUENCE</scope>
    <source>
        <strain evidence="1">Pbaha01</strain>
    </source>
</reference>
<gene>
    <name evidence="1" type="ORF">PBAH0796_LOCUS30253</name>
</gene>
<accession>A0A7S0FX88</accession>
<proteinExistence type="predicted"/>